<evidence type="ECO:0000313" key="2">
    <source>
        <dbReference type="EMBL" id="GFT86363.1"/>
    </source>
</evidence>
<evidence type="ECO:0000256" key="1">
    <source>
        <dbReference type="SAM" id="MobiDB-lite"/>
    </source>
</evidence>
<dbReference type="AlphaFoldDB" id="A0A8X6U3B1"/>
<dbReference type="Proteomes" id="UP000887013">
    <property type="component" value="Unassembled WGS sequence"/>
</dbReference>
<feature type="compositionally biased region" description="Basic and acidic residues" evidence="1">
    <location>
        <begin position="1"/>
        <end position="14"/>
    </location>
</feature>
<evidence type="ECO:0000313" key="3">
    <source>
        <dbReference type="Proteomes" id="UP000887013"/>
    </source>
</evidence>
<keyword evidence="3" id="KW-1185">Reference proteome</keyword>
<comment type="caution">
    <text evidence="2">The sequence shown here is derived from an EMBL/GenBank/DDBJ whole genome shotgun (WGS) entry which is preliminary data.</text>
</comment>
<gene>
    <name evidence="2" type="ORF">NPIL_613931</name>
</gene>
<proteinExistence type="predicted"/>
<accession>A0A8X6U3B1</accession>
<organism evidence="2 3">
    <name type="scientific">Nephila pilipes</name>
    <name type="common">Giant wood spider</name>
    <name type="synonym">Nephila maculata</name>
    <dbReference type="NCBI Taxonomy" id="299642"/>
    <lineage>
        <taxon>Eukaryota</taxon>
        <taxon>Metazoa</taxon>
        <taxon>Ecdysozoa</taxon>
        <taxon>Arthropoda</taxon>
        <taxon>Chelicerata</taxon>
        <taxon>Arachnida</taxon>
        <taxon>Araneae</taxon>
        <taxon>Araneomorphae</taxon>
        <taxon>Entelegynae</taxon>
        <taxon>Araneoidea</taxon>
        <taxon>Nephilidae</taxon>
        <taxon>Nephila</taxon>
    </lineage>
</organism>
<dbReference type="OrthoDB" id="6431767at2759"/>
<protein>
    <submittedName>
        <fullName evidence="2">Uncharacterized protein</fullName>
    </submittedName>
</protein>
<sequence>MTRREAADERRVLSERSSPGSPQGAADNDRQVLPGRPSPYQLRSRRHIKEGQEQSRRSSAYPLRNGLRISERQAATGRTSPYLTIAGGVEASRSRSRFRPY</sequence>
<name>A0A8X6U3B1_NEPPI</name>
<reference evidence="2" key="1">
    <citation type="submission" date="2020-08" db="EMBL/GenBank/DDBJ databases">
        <title>Multicomponent nature underlies the extraordinary mechanical properties of spider dragline silk.</title>
        <authorList>
            <person name="Kono N."/>
            <person name="Nakamura H."/>
            <person name="Mori M."/>
            <person name="Yoshida Y."/>
            <person name="Ohtoshi R."/>
            <person name="Malay A.D."/>
            <person name="Moran D.A.P."/>
            <person name="Tomita M."/>
            <person name="Numata K."/>
            <person name="Arakawa K."/>
        </authorList>
    </citation>
    <scope>NUCLEOTIDE SEQUENCE</scope>
</reference>
<dbReference type="EMBL" id="BMAW01024083">
    <property type="protein sequence ID" value="GFT86363.1"/>
    <property type="molecule type" value="Genomic_DNA"/>
</dbReference>
<feature type="region of interest" description="Disordered" evidence="1">
    <location>
        <begin position="1"/>
        <end position="101"/>
    </location>
</feature>